<dbReference type="GO" id="GO:0006352">
    <property type="term" value="P:DNA-templated transcription initiation"/>
    <property type="evidence" value="ECO:0007669"/>
    <property type="project" value="InterPro"/>
</dbReference>
<dbReference type="GO" id="GO:0003677">
    <property type="term" value="F:DNA binding"/>
    <property type="evidence" value="ECO:0007669"/>
    <property type="project" value="UniProtKB-KW"/>
</dbReference>
<keyword evidence="9" id="KW-1185">Reference proteome</keyword>
<evidence type="ECO:0000256" key="1">
    <source>
        <dbReference type="ARBA" id="ARBA00010641"/>
    </source>
</evidence>
<dbReference type="PANTHER" id="PTHR43133:SF8">
    <property type="entry name" value="RNA POLYMERASE SIGMA FACTOR HI_1459-RELATED"/>
    <property type="match status" value="1"/>
</dbReference>
<dbReference type="Pfam" id="PF04542">
    <property type="entry name" value="Sigma70_r2"/>
    <property type="match status" value="1"/>
</dbReference>
<evidence type="ECO:0000256" key="5">
    <source>
        <dbReference type="ARBA" id="ARBA00023163"/>
    </source>
</evidence>
<dbReference type="EMBL" id="MN988486">
    <property type="protein sequence ID" value="QIG67990.1"/>
    <property type="molecule type" value="Genomic_DNA"/>
</dbReference>
<dbReference type="InterPro" id="IPR013324">
    <property type="entry name" value="RNA_pol_sigma_r3/r4-like"/>
</dbReference>
<dbReference type="GO" id="GO:0016987">
    <property type="term" value="F:sigma factor activity"/>
    <property type="evidence" value="ECO:0007669"/>
    <property type="project" value="UniProtKB-KW"/>
</dbReference>
<dbReference type="InterPro" id="IPR039425">
    <property type="entry name" value="RNA_pol_sigma-70-like"/>
</dbReference>
<dbReference type="PANTHER" id="PTHR43133">
    <property type="entry name" value="RNA POLYMERASE ECF-TYPE SIGMA FACTO"/>
    <property type="match status" value="1"/>
</dbReference>
<proteinExistence type="inferred from homology"/>
<dbReference type="Gene3D" id="1.10.1740.10">
    <property type="match status" value="1"/>
</dbReference>
<reference evidence="8" key="1">
    <citation type="submission" date="2020-01" db="EMBL/GenBank/DDBJ databases">
        <title>Patterns of diversity and host range of bacteriophage communities associated with bean-nodulatin bacteria.</title>
        <authorList>
            <person name="Vann Cauwenberghe J."/>
            <person name="Santamaria R.I."/>
            <person name="Bustos P."/>
            <person name="Juarez S."/>
            <person name="Gonzalez V."/>
        </authorList>
    </citation>
    <scope>NUCLEOTIDE SEQUENCE</scope>
</reference>
<dbReference type="Proteomes" id="UP000605518">
    <property type="component" value="Segment"/>
</dbReference>
<keyword evidence="4" id="KW-0238">DNA-binding</keyword>
<comment type="similarity">
    <text evidence="1">Belongs to the sigma-70 factor family. ECF subfamily.</text>
</comment>
<evidence type="ECO:0000256" key="4">
    <source>
        <dbReference type="ARBA" id="ARBA00023125"/>
    </source>
</evidence>
<evidence type="ECO:0000259" key="6">
    <source>
        <dbReference type="Pfam" id="PF04542"/>
    </source>
</evidence>
<dbReference type="InterPro" id="IPR007627">
    <property type="entry name" value="RNA_pol_sigma70_r2"/>
</dbReference>
<feature type="domain" description="RNA polymerase sigma factor 70 region 4 type 2" evidence="7">
    <location>
        <begin position="131"/>
        <end position="160"/>
    </location>
</feature>
<dbReference type="InterPro" id="IPR013249">
    <property type="entry name" value="RNA_pol_sigma70_r4_t2"/>
</dbReference>
<dbReference type="SUPFAM" id="SSF88659">
    <property type="entry name" value="Sigma3 and sigma4 domains of RNA polymerase sigma factors"/>
    <property type="match status" value="1"/>
</dbReference>
<protein>
    <submittedName>
        <fullName evidence="8">RNA polymerase sigma-70 factor protein</fullName>
    </submittedName>
</protein>
<gene>
    <name evidence="8" type="ORF">EVB55_055</name>
</gene>
<feature type="domain" description="RNA polymerase sigma-70 region 2" evidence="6">
    <location>
        <begin position="12"/>
        <end position="74"/>
    </location>
</feature>
<keyword evidence="3" id="KW-0731">Sigma factor</keyword>
<dbReference type="InterPro" id="IPR013325">
    <property type="entry name" value="RNA_pol_sigma_r2"/>
</dbReference>
<name>A0A7S5R4U9_9CAUD</name>
<keyword evidence="5" id="KW-0804">Transcription</keyword>
<evidence type="ECO:0000259" key="7">
    <source>
        <dbReference type="Pfam" id="PF08281"/>
    </source>
</evidence>
<dbReference type="NCBIfam" id="TIGR02937">
    <property type="entry name" value="sigma70-ECF"/>
    <property type="match status" value="1"/>
</dbReference>
<dbReference type="InterPro" id="IPR036388">
    <property type="entry name" value="WH-like_DNA-bd_sf"/>
</dbReference>
<keyword evidence="2" id="KW-0805">Transcription regulation</keyword>
<sequence length="176" mass="20824">MKDDFERQLLENSKHLKPFAIRLCGNETLAEDLVQTTLMRAWRAKENFEIGTNMKGWLSTILYNTHIMHWRKKSTTRESISLTIRTEDDGTEVQHDVPLRPRQDDLVLLQQCYDLTFQLKSKFGDVIRSLVFEQKSYQECAEELDVPIGTVKSLFNRGVKEFKYLFDNDVYKRREI</sequence>
<evidence type="ECO:0000256" key="3">
    <source>
        <dbReference type="ARBA" id="ARBA00023082"/>
    </source>
</evidence>
<accession>A0A7S5R4U9</accession>
<dbReference type="Pfam" id="PF08281">
    <property type="entry name" value="Sigma70_r4_2"/>
    <property type="match status" value="1"/>
</dbReference>
<evidence type="ECO:0000313" key="9">
    <source>
        <dbReference type="Proteomes" id="UP000605518"/>
    </source>
</evidence>
<organism evidence="8 9">
    <name type="scientific">Rhizobium phage RHph_Y68</name>
    <dbReference type="NCBI Taxonomy" id="2509787"/>
    <lineage>
        <taxon>Viruses</taxon>
        <taxon>Duplodnaviria</taxon>
        <taxon>Heunggongvirae</taxon>
        <taxon>Uroviricota</taxon>
        <taxon>Caudoviricetes</taxon>
        <taxon>Pootjesviridae</taxon>
        <taxon>Staniewskivirinae</taxon>
        <taxon>Trinifflemingvirus</taxon>
        <taxon>Trinifflemingvirus Y68</taxon>
    </lineage>
</organism>
<dbReference type="SUPFAM" id="SSF88946">
    <property type="entry name" value="Sigma2 domain of RNA polymerase sigma factors"/>
    <property type="match status" value="1"/>
</dbReference>
<evidence type="ECO:0000313" key="8">
    <source>
        <dbReference type="EMBL" id="QIG67990.1"/>
    </source>
</evidence>
<dbReference type="InterPro" id="IPR014284">
    <property type="entry name" value="RNA_pol_sigma-70_dom"/>
</dbReference>
<dbReference type="Gene3D" id="1.10.10.10">
    <property type="entry name" value="Winged helix-like DNA-binding domain superfamily/Winged helix DNA-binding domain"/>
    <property type="match status" value="1"/>
</dbReference>
<evidence type="ECO:0000256" key="2">
    <source>
        <dbReference type="ARBA" id="ARBA00023015"/>
    </source>
</evidence>